<name>A0A841BU49_9ACTN</name>
<dbReference type="InterPro" id="IPR051908">
    <property type="entry name" value="Ribosomal_N-acetyltransferase"/>
</dbReference>
<dbReference type="GO" id="GO:0008999">
    <property type="term" value="F:protein-N-terminal-alanine acetyltransferase activity"/>
    <property type="evidence" value="ECO:0007669"/>
    <property type="project" value="TreeGrafter"/>
</dbReference>
<proteinExistence type="predicted"/>
<evidence type="ECO:0000313" key="2">
    <source>
        <dbReference type="EMBL" id="MBB5870291.1"/>
    </source>
</evidence>
<dbReference type="SUPFAM" id="SSF55729">
    <property type="entry name" value="Acyl-CoA N-acyltransferases (Nat)"/>
    <property type="match status" value="1"/>
</dbReference>
<dbReference type="PANTHER" id="PTHR43441">
    <property type="entry name" value="RIBOSOMAL-PROTEIN-SERINE ACETYLTRANSFERASE"/>
    <property type="match status" value="1"/>
</dbReference>
<dbReference type="PANTHER" id="PTHR43441:SF10">
    <property type="entry name" value="ACETYLTRANSFERASE"/>
    <property type="match status" value="1"/>
</dbReference>
<gene>
    <name evidence="2" type="ORF">F4553_003670</name>
</gene>
<dbReference type="RefSeq" id="WP_184837582.1">
    <property type="nucleotide sequence ID" value="NZ_JACHMN010000002.1"/>
</dbReference>
<dbReference type="CDD" id="cd04301">
    <property type="entry name" value="NAT_SF"/>
    <property type="match status" value="1"/>
</dbReference>
<keyword evidence="2" id="KW-0808">Transferase</keyword>
<dbReference type="AlphaFoldDB" id="A0A841BU49"/>
<dbReference type="EMBL" id="JACHMN010000002">
    <property type="protein sequence ID" value="MBB5870291.1"/>
    <property type="molecule type" value="Genomic_DNA"/>
</dbReference>
<evidence type="ECO:0000313" key="3">
    <source>
        <dbReference type="Proteomes" id="UP000587527"/>
    </source>
</evidence>
<dbReference type="Gene3D" id="3.40.630.30">
    <property type="match status" value="1"/>
</dbReference>
<dbReference type="PROSITE" id="PS51186">
    <property type="entry name" value="GNAT"/>
    <property type="match status" value="1"/>
</dbReference>
<comment type="caution">
    <text evidence="2">The sequence shown here is derived from an EMBL/GenBank/DDBJ whole genome shotgun (WGS) entry which is preliminary data.</text>
</comment>
<keyword evidence="3" id="KW-1185">Reference proteome</keyword>
<dbReference type="InterPro" id="IPR016181">
    <property type="entry name" value="Acyl_CoA_acyltransferase"/>
</dbReference>
<dbReference type="Proteomes" id="UP000587527">
    <property type="component" value="Unassembled WGS sequence"/>
</dbReference>
<dbReference type="GO" id="GO:1990189">
    <property type="term" value="F:protein N-terminal-serine acetyltransferase activity"/>
    <property type="evidence" value="ECO:0007669"/>
    <property type="project" value="TreeGrafter"/>
</dbReference>
<accession>A0A841BU49</accession>
<feature type="domain" description="N-acetyltransferase" evidence="1">
    <location>
        <begin position="10"/>
        <end position="174"/>
    </location>
</feature>
<reference evidence="2 3" key="1">
    <citation type="submission" date="2020-08" db="EMBL/GenBank/DDBJ databases">
        <title>Sequencing the genomes of 1000 actinobacteria strains.</title>
        <authorList>
            <person name="Klenk H.-P."/>
        </authorList>
    </citation>
    <scope>NUCLEOTIDE SEQUENCE [LARGE SCALE GENOMIC DNA]</scope>
    <source>
        <strain evidence="2 3">DSM 45362</strain>
    </source>
</reference>
<evidence type="ECO:0000259" key="1">
    <source>
        <dbReference type="PROSITE" id="PS51186"/>
    </source>
</evidence>
<dbReference type="GO" id="GO:0005737">
    <property type="term" value="C:cytoplasm"/>
    <property type="evidence" value="ECO:0007669"/>
    <property type="project" value="TreeGrafter"/>
</dbReference>
<organism evidence="2 3">
    <name type="scientific">Allocatelliglobosispora scoriae</name>
    <dbReference type="NCBI Taxonomy" id="643052"/>
    <lineage>
        <taxon>Bacteria</taxon>
        <taxon>Bacillati</taxon>
        <taxon>Actinomycetota</taxon>
        <taxon>Actinomycetes</taxon>
        <taxon>Micromonosporales</taxon>
        <taxon>Micromonosporaceae</taxon>
        <taxon>Allocatelliglobosispora</taxon>
    </lineage>
</organism>
<sequence>MLSQPLTPNADLRTLEPFHAPQFAAYIDRNRDHLSPWLPWAVMLTDEEQTRAWLQRYADDTARDAGRIYGIWLDGELVGGTLFRTFNARFRLAEIGVWLSPEAEGKGLVTTAARAMIAWAIGERGIHRVEWRTVPENKRSIACAERLGMTLDGTLREAFHHNGRPHDVHVYSLLAPAWTP</sequence>
<dbReference type="InterPro" id="IPR000182">
    <property type="entry name" value="GNAT_dom"/>
</dbReference>
<protein>
    <submittedName>
        <fullName evidence="2">RimJ/RimL family protein N-acetyltransferase</fullName>
    </submittedName>
</protein>
<dbReference type="Pfam" id="PF13302">
    <property type="entry name" value="Acetyltransf_3"/>
    <property type="match status" value="1"/>
</dbReference>